<evidence type="ECO:0008006" key="6">
    <source>
        <dbReference type="Google" id="ProtNLM"/>
    </source>
</evidence>
<name>A0A6V7BD37_9XANT</name>
<evidence type="ECO:0000313" key="4">
    <source>
        <dbReference type="Proteomes" id="UP000515406"/>
    </source>
</evidence>
<proteinExistence type="predicted"/>
<dbReference type="AlphaFoldDB" id="A0A6V7BD37"/>
<evidence type="ECO:0000313" key="5">
    <source>
        <dbReference type="Proteomes" id="UP001187425"/>
    </source>
</evidence>
<reference evidence="2 4" key="1">
    <citation type="submission" date="2020-07" db="EMBL/GenBank/DDBJ databases">
        <authorList>
            <person name="Pothier F. J."/>
        </authorList>
    </citation>
    <scope>NUCLEOTIDE SEQUENCE [LARGE SCALE GENOMIC DNA]</scope>
    <source>
        <strain evidence="2 4">CFBP 498</strain>
    </source>
</reference>
<dbReference type="GeneID" id="55515406"/>
<dbReference type="Proteomes" id="UP000515406">
    <property type="component" value="Chromosome"/>
</dbReference>
<accession>A0A6V7BD37</accession>
<dbReference type="EMBL" id="LR828257">
    <property type="protein sequence ID" value="CAD0299265.1"/>
    <property type="molecule type" value="Genomic_DNA"/>
</dbReference>
<organism evidence="2 4">
    <name type="scientific">Xanthomonas hortorum pv. vitians</name>
    <dbReference type="NCBI Taxonomy" id="83224"/>
    <lineage>
        <taxon>Bacteria</taxon>
        <taxon>Pseudomonadati</taxon>
        <taxon>Pseudomonadota</taxon>
        <taxon>Gammaproteobacteria</taxon>
        <taxon>Lysobacterales</taxon>
        <taxon>Lysobacteraceae</taxon>
        <taxon>Xanthomonas</taxon>
    </lineage>
</organism>
<protein>
    <recommendedName>
        <fullName evidence="6">Secreted protein</fullName>
    </recommendedName>
</protein>
<gene>
    <name evidence="2" type="ORF">CFBP498_01470</name>
    <name evidence="3" type="ORF">R4K57_23940</name>
</gene>
<feature type="signal peptide" evidence="1">
    <location>
        <begin position="1"/>
        <end position="29"/>
    </location>
</feature>
<sequence>MKIPTNKTKKFCAAGLISSLLLIATNASAADSDNRTRYSQLYIANVSSSVKALGIRGYSCYPIQPEKNATAGPKVETNNTYTIIGYSTPHCDDGTRVDGVKQDLKVTGDKDICIIVREDTINSGLCNK</sequence>
<keyword evidence="1" id="KW-0732">Signal</keyword>
<reference evidence="3 5" key="2">
    <citation type="submission" date="2023-10" db="EMBL/GenBank/DDBJ databases">
        <title>A new tool for lettuce pathogen research.</title>
        <authorList>
            <person name="Horton K.N."/>
            <person name="Cseke L.J."/>
            <person name="Badiwe M."/>
            <person name="Tesfaye D."/>
            <person name="Klein A."/>
            <person name="Su J."/>
            <person name="Potnis N."/>
            <person name="Gassmann W."/>
        </authorList>
    </citation>
    <scope>NUCLEOTIDE SEQUENCE [LARGE SCALE GENOMIC DNA]</scope>
    <source>
        <strain evidence="3 5">JSKH1901</strain>
    </source>
</reference>
<keyword evidence="4" id="KW-1185">Reference proteome</keyword>
<feature type="chain" id="PRO_5044655436" description="Secreted protein" evidence="1">
    <location>
        <begin position="30"/>
        <end position="128"/>
    </location>
</feature>
<dbReference type="EMBL" id="JAWMQI010000197">
    <property type="protein sequence ID" value="MDV7251360.1"/>
    <property type="molecule type" value="Genomic_DNA"/>
</dbReference>
<dbReference type="RefSeq" id="WP_155767664.1">
    <property type="nucleotide sequence ID" value="NZ_CP060399.1"/>
</dbReference>
<evidence type="ECO:0000313" key="2">
    <source>
        <dbReference type="EMBL" id="CAD0299265.1"/>
    </source>
</evidence>
<dbReference type="EMBL" id="LR828257">
    <property type="protein sequence ID" value="CAD0299260.1"/>
    <property type="molecule type" value="Genomic_DNA"/>
</dbReference>
<evidence type="ECO:0000256" key="1">
    <source>
        <dbReference type="SAM" id="SignalP"/>
    </source>
</evidence>
<evidence type="ECO:0000313" key="3">
    <source>
        <dbReference type="EMBL" id="MDV7251360.1"/>
    </source>
</evidence>
<dbReference type="Proteomes" id="UP001187425">
    <property type="component" value="Unassembled WGS sequence"/>
</dbReference>